<evidence type="ECO:0000313" key="11">
    <source>
        <dbReference type="Proteomes" id="UP001595891"/>
    </source>
</evidence>
<evidence type="ECO:0000256" key="5">
    <source>
        <dbReference type="PROSITE-ProRule" id="PRU01240"/>
    </source>
</evidence>
<evidence type="ECO:0000256" key="7">
    <source>
        <dbReference type="SAM" id="SignalP"/>
    </source>
</evidence>
<feature type="domain" description="Peptidase S8/S53" evidence="8">
    <location>
        <begin position="172"/>
        <end position="395"/>
    </location>
</feature>
<evidence type="ECO:0000256" key="6">
    <source>
        <dbReference type="SAM" id="MobiDB-lite"/>
    </source>
</evidence>
<evidence type="ECO:0000259" key="8">
    <source>
        <dbReference type="Pfam" id="PF00082"/>
    </source>
</evidence>
<dbReference type="PRINTS" id="PR00723">
    <property type="entry name" value="SUBTILISIN"/>
</dbReference>
<dbReference type="InterPro" id="IPR034193">
    <property type="entry name" value="PCSK9_ProteinaseK-like"/>
</dbReference>
<comment type="caution">
    <text evidence="10">The sequence shown here is derived from an EMBL/GenBank/DDBJ whole genome shotgun (WGS) entry which is preliminary data.</text>
</comment>
<keyword evidence="3 10" id="KW-0378">Hydrolase</keyword>
<dbReference type="PANTHER" id="PTHR43806:SF11">
    <property type="entry name" value="CEREVISIN-RELATED"/>
    <property type="match status" value="1"/>
</dbReference>
<dbReference type="InterPro" id="IPR036852">
    <property type="entry name" value="Peptidase_S8/S53_dom_sf"/>
</dbReference>
<dbReference type="RefSeq" id="WP_262850634.1">
    <property type="nucleotide sequence ID" value="NZ_JANZYP010000111.1"/>
</dbReference>
<keyword evidence="7" id="KW-0732">Signal</keyword>
<dbReference type="SUPFAM" id="SSF52743">
    <property type="entry name" value="Subtilisin-like"/>
    <property type="match status" value="1"/>
</dbReference>
<dbReference type="Proteomes" id="UP001595891">
    <property type="component" value="Unassembled WGS sequence"/>
</dbReference>
<evidence type="ECO:0000313" key="10">
    <source>
        <dbReference type="EMBL" id="MFC4592499.1"/>
    </source>
</evidence>
<sequence length="416" mass="42487">MTIRPAAPRTRTRAGTGRRHAALAAPAILLLLGSLTTPAPHTAAPRTAAPPAPRIGPPPARPIPGRFIVRLRPTGNPTQIIAQTGLHPTHLYTRVANGFAAPMTPQQITQLLRQPDVASIEQDGFIGQLNPLPTPISEPVTTTTTSWGLDRIDQRTLPLNGTYRPAHDGTGVTAYMIGTGIDPAHPEFTGRLIPGYSAINDGRGTSDCLGQGTFVAGIAGGTTWGVARNIHLAPVRVIGCDGRGTYSGVIAGLDWVAANVQRPAVANISIGGAKSSALDDATNELSSLKIFITAAAGDYAGDACDVSPGAAPGALTVAATTRADTPTPTTDTGPCVNLFAPGTDITSAASGGGTARASGTAYATPFVTGVAALFKQAGGDATSAVVSHWLTDHATADILHVVPDGTPNRLLYTNGL</sequence>
<feature type="chain" id="PRO_5045692033" evidence="7">
    <location>
        <begin position="44"/>
        <end position="416"/>
    </location>
</feature>
<dbReference type="InterPro" id="IPR015500">
    <property type="entry name" value="Peptidase_S8_subtilisin-rel"/>
</dbReference>
<gene>
    <name evidence="10" type="ORF">ACFO8L_40885</name>
</gene>
<dbReference type="SUPFAM" id="SSF54897">
    <property type="entry name" value="Protease propeptides/inhibitors"/>
    <property type="match status" value="1"/>
</dbReference>
<keyword evidence="4" id="KW-0720">Serine protease</keyword>
<feature type="region of interest" description="Disordered" evidence="6">
    <location>
        <begin position="1"/>
        <end position="20"/>
    </location>
</feature>
<feature type="signal peptide" evidence="7">
    <location>
        <begin position="1"/>
        <end position="43"/>
    </location>
</feature>
<comment type="caution">
    <text evidence="5">Lacks conserved residue(s) required for the propagation of feature annotation.</text>
</comment>
<proteinExistence type="inferred from homology"/>
<dbReference type="InterPro" id="IPR000209">
    <property type="entry name" value="Peptidase_S8/S53_dom"/>
</dbReference>
<evidence type="ECO:0000256" key="1">
    <source>
        <dbReference type="ARBA" id="ARBA00011073"/>
    </source>
</evidence>
<organism evidence="10 11">
    <name type="scientific">Sphaerisporangium corydalis</name>
    <dbReference type="NCBI Taxonomy" id="1441875"/>
    <lineage>
        <taxon>Bacteria</taxon>
        <taxon>Bacillati</taxon>
        <taxon>Actinomycetota</taxon>
        <taxon>Actinomycetes</taxon>
        <taxon>Streptosporangiales</taxon>
        <taxon>Streptosporangiaceae</taxon>
        <taxon>Sphaerisporangium</taxon>
    </lineage>
</organism>
<feature type="compositionally biased region" description="Pro residues" evidence="6">
    <location>
        <begin position="48"/>
        <end position="62"/>
    </location>
</feature>
<dbReference type="PANTHER" id="PTHR43806">
    <property type="entry name" value="PEPTIDASE S8"/>
    <property type="match status" value="1"/>
</dbReference>
<dbReference type="InterPro" id="IPR037045">
    <property type="entry name" value="S8pro/Inhibitor_I9_sf"/>
</dbReference>
<dbReference type="InterPro" id="IPR050131">
    <property type="entry name" value="Peptidase_S8_subtilisin-like"/>
</dbReference>
<evidence type="ECO:0000259" key="9">
    <source>
        <dbReference type="Pfam" id="PF05922"/>
    </source>
</evidence>
<dbReference type="InterPro" id="IPR010259">
    <property type="entry name" value="S8pro/Inhibitor_I9"/>
</dbReference>
<dbReference type="Gene3D" id="3.30.70.80">
    <property type="entry name" value="Peptidase S8 propeptide/proteinase inhibitor I9"/>
    <property type="match status" value="1"/>
</dbReference>
<dbReference type="EC" id="3.4.-.-" evidence="10"/>
<evidence type="ECO:0000256" key="3">
    <source>
        <dbReference type="ARBA" id="ARBA00022801"/>
    </source>
</evidence>
<dbReference type="Pfam" id="PF05922">
    <property type="entry name" value="Inhibitor_I9"/>
    <property type="match status" value="1"/>
</dbReference>
<comment type="similarity">
    <text evidence="1 5">Belongs to the peptidase S8 family.</text>
</comment>
<evidence type="ECO:0000256" key="2">
    <source>
        <dbReference type="ARBA" id="ARBA00022670"/>
    </source>
</evidence>
<accession>A0ABV9EWJ7</accession>
<name>A0ABV9EWJ7_9ACTN</name>
<evidence type="ECO:0000256" key="4">
    <source>
        <dbReference type="ARBA" id="ARBA00022825"/>
    </source>
</evidence>
<dbReference type="CDD" id="cd04077">
    <property type="entry name" value="Peptidases_S8_PCSK9_ProteinaseK_like"/>
    <property type="match status" value="1"/>
</dbReference>
<dbReference type="GO" id="GO:0016787">
    <property type="term" value="F:hydrolase activity"/>
    <property type="evidence" value="ECO:0007669"/>
    <property type="project" value="UniProtKB-KW"/>
</dbReference>
<feature type="domain" description="Inhibitor I9" evidence="9">
    <location>
        <begin position="90"/>
        <end position="123"/>
    </location>
</feature>
<feature type="region of interest" description="Disordered" evidence="6">
    <location>
        <begin position="40"/>
        <end position="65"/>
    </location>
</feature>
<keyword evidence="11" id="KW-1185">Reference proteome</keyword>
<dbReference type="PROSITE" id="PS51892">
    <property type="entry name" value="SUBTILASE"/>
    <property type="match status" value="1"/>
</dbReference>
<reference evidence="11" key="1">
    <citation type="journal article" date="2019" name="Int. J. Syst. Evol. Microbiol.">
        <title>The Global Catalogue of Microorganisms (GCM) 10K type strain sequencing project: providing services to taxonomists for standard genome sequencing and annotation.</title>
        <authorList>
            <consortium name="The Broad Institute Genomics Platform"/>
            <consortium name="The Broad Institute Genome Sequencing Center for Infectious Disease"/>
            <person name="Wu L."/>
            <person name="Ma J."/>
        </authorList>
    </citation>
    <scope>NUCLEOTIDE SEQUENCE [LARGE SCALE GENOMIC DNA]</scope>
    <source>
        <strain evidence="11">CCUG 49560</strain>
    </source>
</reference>
<dbReference type="EMBL" id="JBHSFN010000055">
    <property type="protein sequence ID" value="MFC4592499.1"/>
    <property type="molecule type" value="Genomic_DNA"/>
</dbReference>
<keyword evidence="2" id="KW-0645">Protease</keyword>
<dbReference type="Pfam" id="PF00082">
    <property type="entry name" value="Peptidase_S8"/>
    <property type="match status" value="1"/>
</dbReference>
<protein>
    <submittedName>
        <fullName evidence="10">S8 family peptidase</fullName>
        <ecNumber evidence="10">3.4.-.-</ecNumber>
    </submittedName>
</protein>
<dbReference type="Gene3D" id="3.40.50.200">
    <property type="entry name" value="Peptidase S8/S53 domain"/>
    <property type="match status" value="1"/>
</dbReference>
<feature type="compositionally biased region" description="Basic residues" evidence="6">
    <location>
        <begin position="10"/>
        <end position="20"/>
    </location>
</feature>